<dbReference type="InterPro" id="IPR036390">
    <property type="entry name" value="WH_DNA-bd_sf"/>
</dbReference>
<dbReference type="SUPFAM" id="SSF46785">
    <property type="entry name" value="Winged helix' DNA-binding domain"/>
    <property type="match status" value="1"/>
</dbReference>
<dbReference type="Proteomes" id="UP000008710">
    <property type="component" value="Chromosome"/>
</dbReference>
<dbReference type="Gene3D" id="1.10.10.10">
    <property type="entry name" value="Winged helix-like DNA-binding domain superfamily/Winged helix DNA-binding domain"/>
    <property type="match status" value="1"/>
</dbReference>
<proteinExistence type="predicted"/>
<dbReference type="EMBL" id="CP000431">
    <property type="protein sequence ID" value="ABG94505.1"/>
    <property type="molecule type" value="Genomic_DNA"/>
</dbReference>
<dbReference type="eggNOG" id="COG2188">
    <property type="taxonomic scope" value="Bacteria"/>
</dbReference>
<gene>
    <name evidence="1" type="ordered locus">RHA1_ro02700</name>
</gene>
<accession>Q0SD81</accession>
<evidence type="ECO:0000313" key="2">
    <source>
        <dbReference type="Proteomes" id="UP000008710"/>
    </source>
</evidence>
<evidence type="ECO:0000313" key="1">
    <source>
        <dbReference type="EMBL" id="ABG94505.1"/>
    </source>
</evidence>
<dbReference type="HOGENOM" id="CLU_1979836_0_0_11"/>
<organism evidence="1 2">
    <name type="scientific">Rhodococcus jostii (strain RHA1)</name>
    <dbReference type="NCBI Taxonomy" id="101510"/>
    <lineage>
        <taxon>Bacteria</taxon>
        <taxon>Bacillati</taxon>
        <taxon>Actinomycetota</taxon>
        <taxon>Actinomycetes</taxon>
        <taxon>Mycobacteriales</taxon>
        <taxon>Nocardiaceae</taxon>
        <taxon>Rhodococcus</taxon>
    </lineage>
</organism>
<reference evidence="2" key="1">
    <citation type="journal article" date="2006" name="Proc. Natl. Acad. Sci. U.S.A.">
        <title>The complete genome of Rhodococcus sp. RHA1 provides insights into a catabolic powerhouse.</title>
        <authorList>
            <person name="McLeod M.P."/>
            <person name="Warren R.L."/>
            <person name="Hsiao W.W.L."/>
            <person name="Araki N."/>
            <person name="Myhre M."/>
            <person name="Fernandes C."/>
            <person name="Miyazawa D."/>
            <person name="Wong W."/>
            <person name="Lillquist A.L."/>
            <person name="Wang D."/>
            <person name="Dosanjh M."/>
            <person name="Hara H."/>
            <person name="Petrescu A."/>
            <person name="Morin R.D."/>
            <person name="Yang G."/>
            <person name="Stott J.M."/>
            <person name="Schein J.E."/>
            <person name="Shin H."/>
            <person name="Smailus D."/>
            <person name="Siddiqui A.S."/>
            <person name="Marra M.A."/>
            <person name="Jones S.J.M."/>
            <person name="Holt R."/>
            <person name="Brinkman F.S.L."/>
            <person name="Miyauchi K."/>
            <person name="Fukuda M."/>
            <person name="Davies J.E."/>
            <person name="Mohn W.W."/>
            <person name="Eltis L.D."/>
        </authorList>
    </citation>
    <scope>NUCLEOTIDE SEQUENCE [LARGE SCALE GENOMIC DNA]</scope>
    <source>
        <strain evidence="2">RHA1</strain>
    </source>
</reference>
<sequence length="126" mass="14152">MGRVAPPVEHALVHVWHRSNWRRASQAGARASHSKHRHRKLSLQYYVRALVAPQCRCHFSGRSREQLVGLCCAVHRGEDRSGISELQEEYGIRSLNTVRAAQQRVAEEGLLEARQGVGAFVVAPNH</sequence>
<protein>
    <submittedName>
        <fullName evidence="1">Uncharacterized protein</fullName>
    </submittedName>
</protein>
<dbReference type="AlphaFoldDB" id="Q0SD81"/>
<name>Q0SD81_RHOJR</name>
<dbReference type="InterPro" id="IPR036388">
    <property type="entry name" value="WH-like_DNA-bd_sf"/>
</dbReference>
<dbReference type="KEGG" id="rha:RHA1_ro02700"/>